<proteinExistence type="predicted"/>
<name>A0AAE3GXL6_9CYAN</name>
<protein>
    <submittedName>
        <fullName evidence="1">Uncharacterized protein</fullName>
    </submittedName>
</protein>
<dbReference type="RefSeq" id="WP_254015172.1">
    <property type="nucleotide sequence ID" value="NZ_JAMZMM010000608.1"/>
</dbReference>
<comment type="caution">
    <text evidence="1">The sequence shown here is derived from an EMBL/GenBank/DDBJ whole genome shotgun (WGS) entry which is preliminary data.</text>
</comment>
<evidence type="ECO:0000313" key="2">
    <source>
        <dbReference type="Proteomes" id="UP001204953"/>
    </source>
</evidence>
<dbReference type="Pfam" id="PF22014">
    <property type="entry name" value="DUF6932"/>
    <property type="match status" value="1"/>
</dbReference>
<evidence type="ECO:0000313" key="1">
    <source>
        <dbReference type="EMBL" id="MCP2732460.1"/>
    </source>
</evidence>
<dbReference type="InterPro" id="IPR053860">
    <property type="entry name" value="DUF6932"/>
</dbReference>
<organism evidence="1 2">
    <name type="scientific">Limnofasciculus baicalensis BBK-W-15</name>
    <dbReference type="NCBI Taxonomy" id="2699891"/>
    <lineage>
        <taxon>Bacteria</taxon>
        <taxon>Bacillati</taxon>
        <taxon>Cyanobacteriota</taxon>
        <taxon>Cyanophyceae</taxon>
        <taxon>Coleofasciculales</taxon>
        <taxon>Coleofasciculaceae</taxon>
        <taxon>Limnofasciculus</taxon>
        <taxon>Limnofasciculus baicalensis</taxon>
    </lineage>
</organism>
<keyword evidence="2" id="KW-1185">Reference proteome</keyword>
<reference evidence="1" key="1">
    <citation type="submission" date="2022-06" db="EMBL/GenBank/DDBJ databases">
        <title>New cyanobacteria of genus Symplocastrum in benthos of Lake Baikal.</title>
        <authorList>
            <person name="Sorokovikova E."/>
            <person name="Tikhonova I."/>
            <person name="Krasnopeev A."/>
            <person name="Evseev P."/>
            <person name="Gladkikh A."/>
            <person name="Belykh O."/>
        </authorList>
    </citation>
    <scope>NUCLEOTIDE SEQUENCE</scope>
    <source>
        <strain evidence="1">BBK-W-15</strain>
    </source>
</reference>
<dbReference type="EMBL" id="JAMZMM010000608">
    <property type="protein sequence ID" value="MCP2732460.1"/>
    <property type="molecule type" value="Genomic_DNA"/>
</dbReference>
<sequence length="149" mass="17289">MIPPFDENGNLPPGIYWTEWSEFKERYGTTWKRLQMIQGLETAMAQLKVAGCRSIYINGSFVTSEANPKDFDACWDSEDVDFTLLQRIAPTLLNYDDKRAAQKIKYKGEIFRSDQIADNYGTMSIDFFQRDRSKNTKGIIAIDLLRWEP</sequence>
<accession>A0AAE3GXL6</accession>
<dbReference type="Proteomes" id="UP001204953">
    <property type="component" value="Unassembled WGS sequence"/>
</dbReference>
<dbReference type="AlphaFoldDB" id="A0AAE3GXL6"/>
<gene>
    <name evidence="1" type="ORF">NJ959_28930</name>
</gene>